<evidence type="ECO:0000313" key="6">
    <source>
        <dbReference type="Proteomes" id="UP000253845"/>
    </source>
</evidence>
<dbReference type="PANTHER" id="PTHR11566:SF21">
    <property type="entry name" value="DYNAMIN RELATED PROTEIN 1, ISOFORM A"/>
    <property type="match status" value="1"/>
</dbReference>
<dbReference type="InterPro" id="IPR030381">
    <property type="entry name" value="G_DYNAMIN_dom"/>
</dbReference>
<name>A0A370BEZ7_ASPNG</name>
<dbReference type="InterPro" id="IPR001401">
    <property type="entry name" value="Dynamin_GTPase"/>
</dbReference>
<accession>A0A370BEZ7</accession>
<dbReference type="InterPro" id="IPR022812">
    <property type="entry name" value="Dynamin"/>
</dbReference>
<evidence type="ECO:0000313" key="5">
    <source>
        <dbReference type="EMBL" id="RDH14036.1"/>
    </source>
</evidence>
<dbReference type="GO" id="GO:0006897">
    <property type="term" value="P:endocytosis"/>
    <property type="evidence" value="ECO:0007669"/>
    <property type="project" value="TreeGrafter"/>
</dbReference>
<dbReference type="GO" id="GO:0008017">
    <property type="term" value="F:microtubule binding"/>
    <property type="evidence" value="ECO:0007669"/>
    <property type="project" value="TreeGrafter"/>
</dbReference>
<dbReference type="GO" id="GO:0048312">
    <property type="term" value="P:intracellular distribution of mitochondria"/>
    <property type="evidence" value="ECO:0007669"/>
    <property type="project" value="TreeGrafter"/>
</dbReference>
<dbReference type="VEuPathDB" id="FungiDB:M747DRAFT_375268"/>
<dbReference type="SMART" id="SM00053">
    <property type="entry name" value="DYNc"/>
    <property type="match status" value="1"/>
</dbReference>
<dbReference type="InterPro" id="IPR045063">
    <property type="entry name" value="Dynamin_N"/>
</dbReference>
<dbReference type="SUPFAM" id="SSF52540">
    <property type="entry name" value="P-loop containing nucleoside triphosphate hydrolases"/>
    <property type="match status" value="1"/>
</dbReference>
<dbReference type="Gene3D" id="3.40.50.300">
    <property type="entry name" value="P-loop containing nucleotide triphosphate hydrolases"/>
    <property type="match status" value="1"/>
</dbReference>
<dbReference type="InterPro" id="IPR027417">
    <property type="entry name" value="P-loop_NTPase"/>
</dbReference>
<dbReference type="PRINTS" id="PR00195">
    <property type="entry name" value="DYNAMIN"/>
</dbReference>
<feature type="domain" description="GED" evidence="3">
    <location>
        <begin position="606"/>
        <end position="696"/>
    </location>
</feature>
<keyword evidence="5" id="KW-0378">Hydrolase</keyword>
<dbReference type="Pfam" id="PF00350">
    <property type="entry name" value="Dynamin_N"/>
    <property type="match status" value="1"/>
</dbReference>
<dbReference type="InterPro" id="IPR000375">
    <property type="entry name" value="Dynamin_stalk"/>
</dbReference>
<dbReference type="GO" id="GO:0016020">
    <property type="term" value="C:membrane"/>
    <property type="evidence" value="ECO:0007669"/>
    <property type="project" value="TreeGrafter"/>
</dbReference>
<evidence type="ECO:0000259" key="4">
    <source>
        <dbReference type="PROSITE" id="PS51718"/>
    </source>
</evidence>
<dbReference type="GO" id="GO:0005874">
    <property type="term" value="C:microtubule"/>
    <property type="evidence" value="ECO:0007669"/>
    <property type="project" value="TreeGrafter"/>
</dbReference>
<gene>
    <name evidence="5" type="ORF">M747DRAFT_375268</name>
</gene>
<dbReference type="Proteomes" id="UP000253845">
    <property type="component" value="Unassembled WGS sequence"/>
</dbReference>
<organism evidence="5 6">
    <name type="scientific">Aspergillus niger ATCC 13496</name>
    <dbReference type="NCBI Taxonomy" id="1353008"/>
    <lineage>
        <taxon>Eukaryota</taxon>
        <taxon>Fungi</taxon>
        <taxon>Dikarya</taxon>
        <taxon>Ascomycota</taxon>
        <taxon>Pezizomycotina</taxon>
        <taxon>Eurotiomycetes</taxon>
        <taxon>Eurotiomycetidae</taxon>
        <taxon>Eurotiales</taxon>
        <taxon>Aspergillaceae</taxon>
        <taxon>Aspergillus</taxon>
        <taxon>Aspergillus subgen. Circumdati</taxon>
    </lineage>
</organism>
<dbReference type="GO" id="GO:0016559">
    <property type="term" value="P:peroxisome fission"/>
    <property type="evidence" value="ECO:0007669"/>
    <property type="project" value="TreeGrafter"/>
</dbReference>
<dbReference type="InterPro" id="IPR020850">
    <property type="entry name" value="GED_dom"/>
</dbReference>
<evidence type="ECO:0000256" key="2">
    <source>
        <dbReference type="ARBA" id="ARBA00023134"/>
    </source>
</evidence>
<dbReference type="Pfam" id="PF01031">
    <property type="entry name" value="Dynamin_M"/>
    <property type="match status" value="1"/>
</dbReference>
<dbReference type="AlphaFoldDB" id="A0A370BEZ7"/>
<evidence type="ECO:0000259" key="3">
    <source>
        <dbReference type="PROSITE" id="PS51388"/>
    </source>
</evidence>
<dbReference type="PROSITE" id="PS51718">
    <property type="entry name" value="G_DYNAMIN_2"/>
    <property type="match status" value="1"/>
</dbReference>
<dbReference type="EMBL" id="KZ851987">
    <property type="protein sequence ID" value="RDH14036.1"/>
    <property type="molecule type" value="Genomic_DNA"/>
</dbReference>
<evidence type="ECO:0000256" key="1">
    <source>
        <dbReference type="ARBA" id="ARBA00022741"/>
    </source>
</evidence>
<dbReference type="CDD" id="cd08771">
    <property type="entry name" value="DLP_1"/>
    <property type="match status" value="1"/>
</dbReference>
<proteinExistence type="predicted"/>
<sequence>MGIRKAKTLLPEVDGLDNESRVRVLGIIDKLRELGINENVSLPQLVVVGDQSSGKSSLLEGLTGLSFPVAADLCTRFATQIVLRRTAEEDAGVRITIIPGPLAQANDELKAHLLGFERKLRLHDFGRAEFKDIFDQAASHMGVPGPSTTELEGLDKRFSDDILKIELSGPQHRHLSVVDVPGLFHNPTKYQTEEDKIIIRRLIESYITDKRTIILGVLDARNNLANQEVFTMARGADPQGARTVGIITKCDAVQSGDEHAVMKIAQNEVEKLNHGWFAVRNRSTKDINEGVDIEGRHRKEREFFASVAPWNELKKDRVGVQALKDFLGQLLYKHIMDEFPEMVKEIAALSQQNQEELDKLGPSRQTSADQRRYLTRIAAKYQLEVTNALGGNYDPGLEADSPLKLRMHIRNLNDKFADTMARNGHARVFLTTDGELDQEYVRGTNHKDIYTWIRSIYRDSRGAELPGTVHPNVLMNMFCEQSLPWKSIAEEYLAKVGAVVSAYNEGALASLVGDDDVRRQLEIQLRHKEDEAMANAKEQLRIVLNDERRGPLQTVNHYFADNLAATREERSLSRLKKIGFNEENMYNIDVKELLIRAHQTNNDQAVDDIHDILKSFYKVAMKRFNDNVVVQVVERCILGDEGAFQALTPEMIGDLTDRALEDIAGENYATSSARNDLISKIDRFQRGLEITRQAGI</sequence>
<reference evidence="5 6" key="1">
    <citation type="submission" date="2018-07" db="EMBL/GenBank/DDBJ databases">
        <title>Section-level genome sequencing of Aspergillus section Nigri to investigate inter- and intra-species variation.</title>
        <authorList>
            <consortium name="DOE Joint Genome Institute"/>
            <person name="Vesth T.C."/>
            <person name="Nybo J.L."/>
            <person name="Theobald S."/>
            <person name="Frisvad J.C."/>
            <person name="Larsen T.O."/>
            <person name="Nielsen K.F."/>
            <person name="Hoof J.B."/>
            <person name="Brandl J."/>
            <person name="Salamov A."/>
            <person name="Riley R."/>
            <person name="Gladden J.M."/>
            <person name="Phatale P."/>
            <person name="Nielsen M.T."/>
            <person name="Lyhne E.K."/>
            <person name="Kogle M.E."/>
            <person name="Strasser K."/>
            <person name="McDonnell E."/>
            <person name="Barry K."/>
            <person name="Clum A."/>
            <person name="Chen C."/>
            <person name="Nolan M."/>
            <person name="Sandor L."/>
            <person name="Kuo A."/>
            <person name="Lipzen A."/>
            <person name="Hainaut M."/>
            <person name="Drula E."/>
            <person name="Tsang A."/>
            <person name="Magnuson J.K."/>
            <person name="Henrissat B."/>
            <person name="Wiebenga A."/>
            <person name="Simmons B.A."/>
            <person name="Makela M.R."/>
            <person name="De vries R.P."/>
            <person name="Grigoriev I.V."/>
            <person name="Mortensen U.H."/>
            <person name="Baker S.E."/>
            <person name="Andersen M.R."/>
        </authorList>
    </citation>
    <scope>NUCLEOTIDE SEQUENCE [LARGE SCALE GENOMIC DNA]</scope>
    <source>
        <strain evidence="5 6">ATCC 13496</strain>
    </source>
</reference>
<keyword evidence="1" id="KW-0547">Nucleotide-binding</keyword>
<dbReference type="GO" id="GO:0003924">
    <property type="term" value="F:GTPase activity"/>
    <property type="evidence" value="ECO:0007669"/>
    <property type="project" value="InterPro"/>
</dbReference>
<feature type="domain" description="Dynamin-type G" evidence="4">
    <location>
        <begin position="39"/>
        <end position="340"/>
    </location>
</feature>
<dbReference type="PROSITE" id="PS51388">
    <property type="entry name" value="GED"/>
    <property type="match status" value="1"/>
</dbReference>
<dbReference type="GO" id="GO:0005739">
    <property type="term" value="C:mitochondrion"/>
    <property type="evidence" value="ECO:0007669"/>
    <property type="project" value="TreeGrafter"/>
</dbReference>
<dbReference type="GO" id="GO:0000266">
    <property type="term" value="P:mitochondrial fission"/>
    <property type="evidence" value="ECO:0007669"/>
    <property type="project" value="TreeGrafter"/>
</dbReference>
<protein>
    <submittedName>
        <fullName evidence="5">P-loop containing nucleoside triphosphate hydrolase protein</fullName>
    </submittedName>
</protein>
<dbReference type="PANTHER" id="PTHR11566">
    <property type="entry name" value="DYNAMIN"/>
    <property type="match status" value="1"/>
</dbReference>
<keyword evidence="2" id="KW-0342">GTP-binding</keyword>
<dbReference type="GO" id="GO:0005525">
    <property type="term" value="F:GTP binding"/>
    <property type="evidence" value="ECO:0007669"/>
    <property type="project" value="InterPro"/>
</dbReference>